<reference evidence="1" key="1">
    <citation type="journal article" date="2014" name="Front. Microbiol.">
        <title>High frequency of phylogenetically diverse reductive dehalogenase-homologous genes in deep subseafloor sedimentary metagenomes.</title>
        <authorList>
            <person name="Kawai M."/>
            <person name="Futagami T."/>
            <person name="Toyoda A."/>
            <person name="Takaki Y."/>
            <person name="Nishi S."/>
            <person name="Hori S."/>
            <person name="Arai W."/>
            <person name="Tsubouchi T."/>
            <person name="Morono Y."/>
            <person name="Uchiyama I."/>
            <person name="Ito T."/>
            <person name="Fujiyama A."/>
            <person name="Inagaki F."/>
            <person name="Takami H."/>
        </authorList>
    </citation>
    <scope>NUCLEOTIDE SEQUENCE</scope>
    <source>
        <strain evidence="1">Expedition CK06-06</strain>
    </source>
</reference>
<comment type="caution">
    <text evidence="1">The sequence shown here is derived from an EMBL/GenBank/DDBJ whole genome shotgun (WGS) entry which is preliminary data.</text>
</comment>
<evidence type="ECO:0000313" key="1">
    <source>
        <dbReference type="EMBL" id="GAI68127.1"/>
    </source>
</evidence>
<accession>X1QI31</accession>
<proteinExistence type="predicted"/>
<dbReference type="AlphaFoldDB" id="X1QI31"/>
<dbReference type="EMBL" id="BARW01002148">
    <property type="protein sequence ID" value="GAI68127.1"/>
    <property type="molecule type" value="Genomic_DNA"/>
</dbReference>
<protein>
    <submittedName>
        <fullName evidence="1">Uncharacterized protein</fullName>
    </submittedName>
</protein>
<gene>
    <name evidence="1" type="ORF">S12H4_06205</name>
</gene>
<name>X1QI31_9ZZZZ</name>
<sequence length="118" mass="13571">DWSFLLPIFQGTKIEPMDIDGLVERYGRILIFETKQPDKDVPSGQVRALETLLRLGRGFVCIMVLYGKSATTITGMEEWHYIKGRKGRISKSARKTCDSLYVKERVNAWFSWANKGVR</sequence>
<feature type="non-terminal residue" evidence="1">
    <location>
        <position position="1"/>
    </location>
</feature>
<organism evidence="1">
    <name type="scientific">marine sediment metagenome</name>
    <dbReference type="NCBI Taxonomy" id="412755"/>
    <lineage>
        <taxon>unclassified sequences</taxon>
        <taxon>metagenomes</taxon>
        <taxon>ecological metagenomes</taxon>
    </lineage>
</organism>